<dbReference type="Proteomes" id="UP000184440">
    <property type="component" value="Unassembled WGS sequence"/>
</dbReference>
<dbReference type="AlphaFoldDB" id="A0A1M7JRQ1"/>
<evidence type="ECO:0000313" key="3">
    <source>
        <dbReference type="Proteomes" id="UP000184440"/>
    </source>
</evidence>
<dbReference type="OrthoDB" id="4571502at2"/>
<keyword evidence="3" id="KW-1185">Reference proteome</keyword>
<dbReference type="EMBL" id="FRCS01000001">
    <property type="protein sequence ID" value="SHM55712.1"/>
    <property type="molecule type" value="Genomic_DNA"/>
</dbReference>
<evidence type="ECO:0000256" key="1">
    <source>
        <dbReference type="SAM" id="MobiDB-lite"/>
    </source>
</evidence>
<protein>
    <submittedName>
        <fullName evidence="2">Uncharacterized protein</fullName>
    </submittedName>
</protein>
<gene>
    <name evidence="2" type="ORF">SAMN05443668_101887</name>
</gene>
<feature type="region of interest" description="Disordered" evidence="1">
    <location>
        <begin position="249"/>
        <end position="279"/>
    </location>
</feature>
<name>A0A1M7JRQ1_9ACTN</name>
<proteinExistence type="predicted"/>
<evidence type="ECO:0000313" key="2">
    <source>
        <dbReference type="EMBL" id="SHM55712.1"/>
    </source>
</evidence>
<sequence>MSAQGTVNDQATPIRVLARRSGEPWTDDEYSTVVTALAAGSSVEQIAEELQRTPGAVRGALRLLTPPGLSLRGAAAENWLREQLNGTPTYDWRASRRAHSNGTYWTPAADAILVEGWRRSTPLGELAATVGATELHTHRRLVQLRLSHSVLDTVDRLGCTPGGDLEARYLVARDEYRSAVWVLTIDGLVDQYGTVSDHISVHSSRGAAAMALERLTATHRSTAAARRLSLPPSRWRLVGRGLDTAAYGLGHPDTTGQIPARPAQEANLTGVGAPSRDRT</sequence>
<dbReference type="RefSeq" id="WP_073251605.1">
    <property type="nucleotide sequence ID" value="NZ_FRCS01000001.1"/>
</dbReference>
<reference evidence="2 3" key="1">
    <citation type="submission" date="2016-11" db="EMBL/GenBank/DDBJ databases">
        <authorList>
            <person name="Jaros S."/>
            <person name="Januszkiewicz K."/>
            <person name="Wedrychowicz H."/>
        </authorList>
    </citation>
    <scope>NUCLEOTIDE SEQUENCE [LARGE SCALE GENOMIC DNA]</scope>
    <source>
        <strain evidence="2 3">DSM 46144</strain>
    </source>
</reference>
<accession>A0A1M7JRQ1</accession>
<organism evidence="2 3">
    <name type="scientific">Cryptosporangium aurantiacum</name>
    <dbReference type="NCBI Taxonomy" id="134849"/>
    <lineage>
        <taxon>Bacteria</taxon>
        <taxon>Bacillati</taxon>
        <taxon>Actinomycetota</taxon>
        <taxon>Actinomycetes</taxon>
        <taxon>Cryptosporangiales</taxon>
        <taxon>Cryptosporangiaceae</taxon>
        <taxon>Cryptosporangium</taxon>
    </lineage>
</organism>